<evidence type="ECO:0000256" key="6">
    <source>
        <dbReference type="SAM" id="MobiDB-lite"/>
    </source>
</evidence>
<dbReference type="PROSITE" id="PS50059">
    <property type="entry name" value="FKBP_PPIASE"/>
    <property type="match status" value="1"/>
</dbReference>
<dbReference type="PANTHER" id="PTHR43811:SF19">
    <property type="entry name" value="39 KDA FK506-BINDING NUCLEAR PROTEIN"/>
    <property type="match status" value="1"/>
</dbReference>
<dbReference type="EC" id="5.2.1.8" evidence="2 5"/>
<evidence type="ECO:0000313" key="8">
    <source>
        <dbReference type="EMBL" id="ORZ17052.1"/>
    </source>
</evidence>
<dbReference type="InterPro" id="IPR041232">
    <property type="entry name" value="NPL"/>
</dbReference>
<dbReference type="InterPro" id="IPR046357">
    <property type="entry name" value="PPIase_dom_sf"/>
</dbReference>
<feature type="domain" description="PPIase FKBP-type" evidence="7">
    <location>
        <begin position="237"/>
        <end position="325"/>
    </location>
</feature>
<dbReference type="GO" id="GO:0003755">
    <property type="term" value="F:peptidyl-prolyl cis-trans isomerase activity"/>
    <property type="evidence" value="ECO:0007669"/>
    <property type="project" value="UniProtKB-KW"/>
</dbReference>
<sequence length="328" mass="36141">MEAVGFFGLKILPDKLYCQLVEDTFRLTMATLDDSLVEACTDSSKTSLYVSVNGEDVILCSLIPDKVTQQPLDITFVKGDRIMFSLLGTHTVQLTGNYLRTAKHDVDEVEDNEDLDSDVMDEDELKSLLEVYGSNEDDDSDVDRDIKDDGSEGRVQVDSGRDPQSKMYFIDTSDCSSDQQNASTLTKRKFAATTSELEQLQAQNAEHFADIDKEHQLANGLIIENKLIGSGAQVKNGMKIGILYIGKFVNGKEFSNSPSHGEPLVFTLGKGEVIKGVDLGIVDMNLYGIRKLTIPPSLAYGKEGDPPRIPENATLTLYILLVSMEHSL</sequence>
<evidence type="ECO:0000256" key="4">
    <source>
        <dbReference type="ARBA" id="ARBA00023235"/>
    </source>
</evidence>
<dbReference type="PANTHER" id="PTHR43811">
    <property type="entry name" value="FKBP-TYPE PEPTIDYL-PROLYL CIS-TRANS ISOMERASE FKPA"/>
    <property type="match status" value="1"/>
</dbReference>
<dbReference type="OrthoDB" id="1902587at2759"/>
<organism evidence="8 9">
    <name type="scientific">Absidia repens</name>
    <dbReference type="NCBI Taxonomy" id="90262"/>
    <lineage>
        <taxon>Eukaryota</taxon>
        <taxon>Fungi</taxon>
        <taxon>Fungi incertae sedis</taxon>
        <taxon>Mucoromycota</taxon>
        <taxon>Mucoromycotina</taxon>
        <taxon>Mucoromycetes</taxon>
        <taxon>Mucorales</taxon>
        <taxon>Cunninghamellaceae</taxon>
        <taxon>Absidia</taxon>
    </lineage>
</organism>
<keyword evidence="4 5" id="KW-0413">Isomerase</keyword>
<protein>
    <recommendedName>
        <fullName evidence="2 5">peptidylprolyl isomerase</fullName>
        <ecNumber evidence="2 5">5.2.1.8</ecNumber>
    </recommendedName>
</protein>
<dbReference type="Pfam" id="PF17800">
    <property type="entry name" value="NPL"/>
    <property type="match status" value="1"/>
</dbReference>
<dbReference type="AlphaFoldDB" id="A0A1X2II56"/>
<evidence type="ECO:0000256" key="1">
    <source>
        <dbReference type="ARBA" id="ARBA00000971"/>
    </source>
</evidence>
<gene>
    <name evidence="8" type="ORF">BCR42DRAFT_413824</name>
</gene>
<dbReference type="GO" id="GO:0005730">
    <property type="term" value="C:nucleolus"/>
    <property type="evidence" value="ECO:0007669"/>
    <property type="project" value="TreeGrafter"/>
</dbReference>
<dbReference type="InterPro" id="IPR001179">
    <property type="entry name" value="PPIase_FKBP_dom"/>
</dbReference>
<comment type="caution">
    <text evidence="8">The sequence shown here is derived from an EMBL/GenBank/DDBJ whole genome shotgun (WGS) entry which is preliminary data.</text>
</comment>
<dbReference type="Pfam" id="PF00254">
    <property type="entry name" value="FKBP_C"/>
    <property type="match status" value="1"/>
</dbReference>
<name>A0A1X2II56_9FUNG</name>
<dbReference type="GO" id="GO:0000785">
    <property type="term" value="C:chromatin"/>
    <property type="evidence" value="ECO:0007669"/>
    <property type="project" value="TreeGrafter"/>
</dbReference>
<proteinExistence type="predicted"/>
<feature type="region of interest" description="Disordered" evidence="6">
    <location>
        <begin position="133"/>
        <end position="166"/>
    </location>
</feature>
<dbReference type="SUPFAM" id="SSF54534">
    <property type="entry name" value="FKBP-like"/>
    <property type="match status" value="1"/>
</dbReference>
<comment type="catalytic activity">
    <reaction evidence="1 5">
        <text>[protein]-peptidylproline (omega=180) = [protein]-peptidylproline (omega=0)</text>
        <dbReference type="Rhea" id="RHEA:16237"/>
        <dbReference type="Rhea" id="RHEA-COMP:10747"/>
        <dbReference type="Rhea" id="RHEA-COMP:10748"/>
        <dbReference type="ChEBI" id="CHEBI:83833"/>
        <dbReference type="ChEBI" id="CHEBI:83834"/>
        <dbReference type="EC" id="5.2.1.8"/>
    </reaction>
</comment>
<dbReference type="Gene3D" id="2.60.120.340">
    <property type="entry name" value="Nucleoplasmin core domain"/>
    <property type="match status" value="1"/>
</dbReference>
<evidence type="ECO:0000259" key="7">
    <source>
        <dbReference type="PROSITE" id="PS50059"/>
    </source>
</evidence>
<evidence type="ECO:0000256" key="3">
    <source>
        <dbReference type="ARBA" id="ARBA00023110"/>
    </source>
</evidence>
<feature type="compositionally biased region" description="Basic and acidic residues" evidence="6">
    <location>
        <begin position="143"/>
        <end position="152"/>
    </location>
</feature>
<dbReference type="Proteomes" id="UP000193560">
    <property type="component" value="Unassembled WGS sequence"/>
</dbReference>
<dbReference type="EMBL" id="MCGE01000010">
    <property type="protein sequence ID" value="ORZ17052.1"/>
    <property type="molecule type" value="Genomic_DNA"/>
</dbReference>
<accession>A0A1X2II56</accession>
<evidence type="ECO:0000313" key="9">
    <source>
        <dbReference type="Proteomes" id="UP000193560"/>
    </source>
</evidence>
<reference evidence="8 9" key="1">
    <citation type="submission" date="2016-07" db="EMBL/GenBank/DDBJ databases">
        <title>Pervasive Adenine N6-methylation of Active Genes in Fungi.</title>
        <authorList>
            <consortium name="DOE Joint Genome Institute"/>
            <person name="Mondo S.J."/>
            <person name="Dannebaum R.O."/>
            <person name="Kuo R.C."/>
            <person name="Labutti K."/>
            <person name="Haridas S."/>
            <person name="Kuo A."/>
            <person name="Salamov A."/>
            <person name="Ahrendt S.R."/>
            <person name="Lipzen A."/>
            <person name="Sullivan W."/>
            <person name="Andreopoulos W.B."/>
            <person name="Clum A."/>
            <person name="Lindquist E."/>
            <person name="Daum C."/>
            <person name="Ramamoorthy G.K."/>
            <person name="Gryganskyi A."/>
            <person name="Culley D."/>
            <person name="Magnuson J.K."/>
            <person name="James T.Y."/>
            <person name="O'Malley M.A."/>
            <person name="Stajich J.E."/>
            <person name="Spatafora J.W."/>
            <person name="Visel A."/>
            <person name="Grigoriev I.V."/>
        </authorList>
    </citation>
    <scope>NUCLEOTIDE SEQUENCE [LARGE SCALE GENOMIC DNA]</scope>
    <source>
        <strain evidence="8 9">NRRL 1336</strain>
    </source>
</reference>
<keyword evidence="9" id="KW-1185">Reference proteome</keyword>
<dbReference type="Gene3D" id="3.10.50.40">
    <property type="match status" value="1"/>
</dbReference>
<evidence type="ECO:0000256" key="2">
    <source>
        <dbReference type="ARBA" id="ARBA00013194"/>
    </source>
</evidence>
<keyword evidence="3 5" id="KW-0697">Rotamase</keyword>
<evidence type="ECO:0000256" key="5">
    <source>
        <dbReference type="PROSITE-ProRule" id="PRU00277"/>
    </source>
</evidence>
<dbReference type="STRING" id="90262.A0A1X2II56"/>